<organism evidence="1 2">
    <name type="scientific">Pluteus cervinus</name>
    <dbReference type="NCBI Taxonomy" id="181527"/>
    <lineage>
        <taxon>Eukaryota</taxon>
        <taxon>Fungi</taxon>
        <taxon>Dikarya</taxon>
        <taxon>Basidiomycota</taxon>
        <taxon>Agaricomycotina</taxon>
        <taxon>Agaricomycetes</taxon>
        <taxon>Agaricomycetidae</taxon>
        <taxon>Agaricales</taxon>
        <taxon>Pluteineae</taxon>
        <taxon>Pluteaceae</taxon>
        <taxon>Pluteus</taxon>
    </lineage>
</organism>
<reference evidence="1 2" key="1">
    <citation type="journal article" date="2019" name="Nat. Ecol. Evol.">
        <title>Megaphylogeny resolves global patterns of mushroom evolution.</title>
        <authorList>
            <person name="Varga T."/>
            <person name="Krizsan K."/>
            <person name="Foldi C."/>
            <person name="Dima B."/>
            <person name="Sanchez-Garcia M."/>
            <person name="Sanchez-Ramirez S."/>
            <person name="Szollosi G.J."/>
            <person name="Szarkandi J.G."/>
            <person name="Papp V."/>
            <person name="Albert L."/>
            <person name="Andreopoulos W."/>
            <person name="Angelini C."/>
            <person name="Antonin V."/>
            <person name="Barry K.W."/>
            <person name="Bougher N.L."/>
            <person name="Buchanan P."/>
            <person name="Buyck B."/>
            <person name="Bense V."/>
            <person name="Catcheside P."/>
            <person name="Chovatia M."/>
            <person name="Cooper J."/>
            <person name="Damon W."/>
            <person name="Desjardin D."/>
            <person name="Finy P."/>
            <person name="Geml J."/>
            <person name="Haridas S."/>
            <person name="Hughes K."/>
            <person name="Justo A."/>
            <person name="Karasinski D."/>
            <person name="Kautmanova I."/>
            <person name="Kiss B."/>
            <person name="Kocsube S."/>
            <person name="Kotiranta H."/>
            <person name="LaButti K.M."/>
            <person name="Lechner B.E."/>
            <person name="Liimatainen K."/>
            <person name="Lipzen A."/>
            <person name="Lukacs Z."/>
            <person name="Mihaltcheva S."/>
            <person name="Morgado L.N."/>
            <person name="Niskanen T."/>
            <person name="Noordeloos M.E."/>
            <person name="Ohm R.A."/>
            <person name="Ortiz-Santana B."/>
            <person name="Ovrebo C."/>
            <person name="Racz N."/>
            <person name="Riley R."/>
            <person name="Savchenko A."/>
            <person name="Shiryaev A."/>
            <person name="Soop K."/>
            <person name="Spirin V."/>
            <person name="Szebenyi C."/>
            <person name="Tomsovsky M."/>
            <person name="Tulloss R.E."/>
            <person name="Uehling J."/>
            <person name="Grigoriev I.V."/>
            <person name="Vagvolgyi C."/>
            <person name="Papp T."/>
            <person name="Martin F.M."/>
            <person name="Miettinen O."/>
            <person name="Hibbett D.S."/>
            <person name="Nagy L.G."/>
        </authorList>
    </citation>
    <scope>NUCLEOTIDE SEQUENCE [LARGE SCALE GENOMIC DNA]</scope>
    <source>
        <strain evidence="1 2">NL-1719</strain>
    </source>
</reference>
<proteinExistence type="predicted"/>
<dbReference type="Proteomes" id="UP000308600">
    <property type="component" value="Unassembled WGS sequence"/>
</dbReference>
<evidence type="ECO:0000313" key="1">
    <source>
        <dbReference type="EMBL" id="TFK69389.1"/>
    </source>
</evidence>
<gene>
    <name evidence="1" type="ORF">BDN72DRAFT_767972</name>
</gene>
<name>A0ACD3AVK3_9AGAR</name>
<evidence type="ECO:0000313" key="2">
    <source>
        <dbReference type="Proteomes" id="UP000308600"/>
    </source>
</evidence>
<keyword evidence="2" id="KW-1185">Reference proteome</keyword>
<accession>A0ACD3AVK3</accession>
<sequence>MSTPIQRDKTIKMYFLYMAIRNFGLLEDSTTDIDEILEQLRFDLAVLRMVQQTRYLNGRHHKHSKGGILDLAWEFVENPKDHPRFTQMLRVSPFMFNTIISLIEDHSVFQNHSNNPQTPVRLQLATVLYRMGRSISLNDLSITTGFSIGSIENFTRRLTPEEKEVEKQWIDQRTGWTGGLWREGWLMYDGTIVVLHEKPVWNGSGYFTRKSNYGLNAQVSSTVGRNQLIAY</sequence>
<dbReference type="EMBL" id="ML208331">
    <property type="protein sequence ID" value="TFK69389.1"/>
    <property type="molecule type" value="Genomic_DNA"/>
</dbReference>
<protein>
    <submittedName>
        <fullName evidence="1">Uncharacterized protein</fullName>
    </submittedName>
</protein>